<evidence type="ECO:0000313" key="1">
    <source>
        <dbReference type="EMBL" id="AVO22868.1"/>
    </source>
</evidence>
<name>A0A2P1JU37_9CAUD</name>
<dbReference type="KEGG" id="vg:55607817"/>
<evidence type="ECO:0000313" key="2">
    <source>
        <dbReference type="Proteomes" id="UP000242372"/>
    </source>
</evidence>
<keyword evidence="2" id="KW-1185">Reference proteome</keyword>
<dbReference type="Pfam" id="PF11246">
    <property type="entry name" value="Phage_gp53"/>
    <property type="match status" value="1"/>
</dbReference>
<dbReference type="InterPro" id="IPR022607">
    <property type="entry name" value="Phage_T4_Gp53_baseplate_wedge"/>
</dbReference>
<accession>A0A2P1JU37</accession>
<dbReference type="EMBL" id="MG973030">
    <property type="protein sequence ID" value="AVO22868.1"/>
    <property type="molecule type" value="Genomic_DNA"/>
</dbReference>
<organism evidence="1 2">
    <name type="scientific">Erwinia phage vB_EamM-Bue1</name>
    <dbReference type="NCBI Taxonomy" id="2099338"/>
    <lineage>
        <taxon>Viruses</taxon>
        <taxon>Duplodnaviria</taxon>
        <taxon>Heunggongvirae</taxon>
        <taxon>Uroviricota</taxon>
        <taxon>Caudoviricetes</taxon>
        <taxon>Pantevenvirales</taxon>
        <taxon>Ackermannviridae</taxon>
        <taxon>Nezavisimistyvirus</taxon>
        <taxon>Nezavisimistyvirus bue1</taxon>
    </lineage>
</organism>
<dbReference type="GeneID" id="55607817"/>
<dbReference type="Proteomes" id="UP000242372">
    <property type="component" value="Segment"/>
</dbReference>
<sequence length="183" mass="21378">MKFFENFPLVWHTLPDNDQVLLQNLTRRVMPTSKIKHLDGLLLPYTISDGETPRQFAQRFYGSFELFWIVPLINGIHDLTSQWPKPEQRIVDELMERYGIDGMYETRHYVNEYGVETDPAAMRIAYGMTGVTDDAIIGDFGLRAVSYHDYEIAQNEKLRDVQVLHPDYLTDFVNQFDQELKNG</sequence>
<reference evidence="1 2" key="1">
    <citation type="submission" date="2018-02" db="EMBL/GenBank/DDBJ databases">
        <title>Complete Genome Sequences of Erwinia amylovora Phages vB_EamP-S2 and vB_EamM-Bue1.</title>
        <authorList>
            <person name="Knecht L.E."/>
        </authorList>
    </citation>
    <scope>NUCLEOTIDE SEQUENCE [LARGE SCALE GENOMIC DNA]</scope>
</reference>
<dbReference type="RefSeq" id="YP_009837624.1">
    <property type="nucleotide sequence ID" value="NC_048702.1"/>
</dbReference>
<proteinExistence type="predicted"/>
<protein>
    <submittedName>
        <fullName evidence="1">Baseplate wedge component</fullName>
    </submittedName>
</protein>